<gene>
    <name evidence="1" type="ORF">LRAMOSA08401</name>
</gene>
<proteinExistence type="predicted"/>
<evidence type="ECO:0000313" key="1">
    <source>
        <dbReference type="EMBL" id="CDS05873.1"/>
    </source>
</evidence>
<protein>
    <submittedName>
        <fullName evidence="1">Uncharacterized protein</fullName>
    </submittedName>
</protein>
<organism evidence="1">
    <name type="scientific">Lichtheimia ramosa</name>
    <dbReference type="NCBI Taxonomy" id="688394"/>
    <lineage>
        <taxon>Eukaryota</taxon>
        <taxon>Fungi</taxon>
        <taxon>Fungi incertae sedis</taxon>
        <taxon>Mucoromycota</taxon>
        <taxon>Mucoromycotina</taxon>
        <taxon>Mucoromycetes</taxon>
        <taxon>Mucorales</taxon>
        <taxon>Lichtheimiaceae</taxon>
        <taxon>Lichtheimia</taxon>
    </lineage>
</organism>
<dbReference type="OrthoDB" id="10570128at2759"/>
<sequence length="222" mass="24486">MMHRDVFALTAFNTLSSRVVLKDNILAALLPKSFVAIQFHSGAIHAVSSQQRRVEAIDATVRIAAPTLQQTQLSSEQQPVVDSMMADIQELEASKMNSKAYPELRNQLCKFFSVSIEDFANSIIYTYLQGSAIMAMKLLHGAIGSQQSSFFISRIDIAALVSKESLQAILPAANVHSGKPKSTRIMSVFQYLAQSIFQPVVVMIQGIYHYVGRMCSGARRLS</sequence>
<reference evidence="1" key="1">
    <citation type="journal article" date="2014" name="Genome Announc.">
        <title>De novo whole-genome sequence and genome annotation of Lichtheimia ramosa.</title>
        <authorList>
            <person name="Linde J."/>
            <person name="Schwartze V."/>
            <person name="Binder U."/>
            <person name="Lass-Florl C."/>
            <person name="Voigt K."/>
            <person name="Horn F."/>
        </authorList>
    </citation>
    <scope>NUCLEOTIDE SEQUENCE</scope>
    <source>
        <strain evidence="1">JMRC FSU:6197</strain>
    </source>
</reference>
<accession>A0A077WFI4</accession>
<dbReference type="EMBL" id="LK023318">
    <property type="protein sequence ID" value="CDS05873.1"/>
    <property type="molecule type" value="Genomic_DNA"/>
</dbReference>
<name>A0A077WFI4_9FUNG</name>
<dbReference type="AlphaFoldDB" id="A0A077WFI4"/>